<evidence type="ECO:0000256" key="1">
    <source>
        <dbReference type="ARBA" id="ARBA00022741"/>
    </source>
</evidence>
<feature type="domain" description="Rhodanese" evidence="8">
    <location>
        <begin position="232"/>
        <end position="265"/>
    </location>
</feature>
<dbReference type="SMART" id="SM00490">
    <property type="entry name" value="HELICc"/>
    <property type="match status" value="1"/>
</dbReference>
<dbReference type="Pfam" id="PF00271">
    <property type="entry name" value="Helicase_C"/>
    <property type="match status" value="1"/>
</dbReference>
<dbReference type="Pfam" id="PF16124">
    <property type="entry name" value="RecQ_Zn_bind"/>
    <property type="match status" value="1"/>
</dbReference>
<evidence type="ECO:0000256" key="6">
    <source>
        <dbReference type="ARBA" id="ARBA00044535"/>
    </source>
</evidence>
<keyword evidence="4" id="KW-0067">ATP-binding</keyword>
<dbReference type="PROSITE" id="PS51192">
    <property type="entry name" value="HELICASE_ATP_BIND_1"/>
    <property type="match status" value="1"/>
</dbReference>
<gene>
    <name evidence="11" type="ORF">J2S06_000570</name>
</gene>
<dbReference type="SMART" id="SM00487">
    <property type="entry name" value="DEXDc"/>
    <property type="match status" value="1"/>
</dbReference>
<evidence type="ECO:0000256" key="5">
    <source>
        <dbReference type="ARBA" id="ARBA00023125"/>
    </source>
</evidence>
<dbReference type="GO" id="GO:0003678">
    <property type="term" value="F:DNA helicase activity"/>
    <property type="evidence" value="ECO:0007669"/>
    <property type="project" value="UniProtKB-EC"/>
</dbReference>
<name>A0ABT9VKK7_9BACI</name>
<dbReference type="InterPro" id="IPR002464">
    <property type="entry name" value="DNA/RNA_helicase_DEAH_CS"/>
</dbReference>
<accession>A0ABT9VKK7</accession>
<dbReference type="InterPro" id="IPR004589">
    <property type="entry name" value="DNA_helicase_ATP-dep_RecQ"/>
</dbReference>
<dbReference type="InterPro" id="IPR001763">
    <property type="entry name" value="Rhodanese-like_dom"/>
</dbReference>
<evidence type="ECO:0000256" key="2">
    <source>
        <dbReference type="ARBA" id="ARBA00022801"/>
    </source>
</evidence>
<evidence type="ECO:0000256" key="4">
    <source>
        <dbReference type="ARBA" id="ARBA00022840"/>
    </source>
</evidence>
<keyword evidence="12" id="KW-1185">Reference proteome</keyword>
<keyword evidence="2 11" id="KW-0378">Hydrolase</keyword>
<evidence type="ECO:0000313" key="11">
    <source>
        <dbReference type="EMBL" id="MDQ0161500.1"/>
    </source>
</evidence>
<dbReference type="SUPFAM" id="SSF52540">
    <property type="entry name" value="P-loop containing nucleoside triphosphate hydrolases"/>
    <property type="match status" value="1"/>
</dbReference>
<dbReference type="GO" id="GO:0016787">
    <property type="term" value="F:hydrolase activity"/>
    <property type="evidence" value="ECO:0007669"/>
    <property type="project" value="UniProtKB-KW"/>
</dbReference>
<dbReference type="PROSITE" id="PS00690">
    <property type="entry name" value="DEAH_ATP_HELICASE"/>
    <property type="match status" value="1"/>
</dbReference>
<dbReference type="EMBL" id="JAUSTR010000001">
    <property type="protein sequence ID" value="MDQ0161500.1"/>
    <property type="molecule type" value="Genomic_DNA"/>
</dbReference>
<evidence type="ECO:0000313" key="12">
    <source>
        <dbReference type="Proteomes" id="UP001225646"/>
    </source>
</evidence>
<protein>
    <recommendedName>
        <fullName evidence="6">ATP-dependent DNA helicase RecQ</fullName>
    </recommendedName>
    <alternativeName>
        <fullName evidence="7">DNA 3'-5' helicase RecQ</fullName>
    </alternativeName>
</protein>
<proteinExistence type="predicted"/>
<dbReference type="PROSITE" id="PS51194">
    <property type="entry name" value="HELICASE_CTER"/>
    <property type="match status" value="1"/>
</dbReference>
<dbReference type="PANTHER" id="PTHR13710:SF84">
    <property type="entry name" value="ATP-DEPENDENT DNA HELICASE RECS-RELATED"/>
    <property type="match status" value="1"/>
</dbReference>
<dbReference type="InterPro" id="IPR001650">
    <property type="entry name" value="Helicase_C-like"/>
</dbReference>
<keyword evidence="3 11" id="KW-0347">Helicase</keyword>
<dbReference type="CDD" id="cd17920">
    <property type="entry name" value="DEXHc_RecQ"/>
    <property type="match status" value="1"/>
</dbReference>
<dbReference type="Proteomes" id="UP001225646">
    <property type="component" value="Unassembled WGS sequence"/>
</dbReference>
<dbReference type="InterPro" id="IPR027417">
    <property type="entry name" value="P-loop_NTPase"/>
</dbReference>
<dbReference type="InterPro" id="IPR014001">
    <property type="entry name" value="Helicase_ATP-bd"/>
</dbReference>
<feature type="domain" description="Helicase C-terminal" evidence="10">
    <location>
        <begin position="219"/>
        <end position="366"/>
    </location>
</feature>
<sequence>MKKLEFVLKQKFGIFSFRQGQKEIIEDILRKKDVIGLLPTGGGKSLCYQLPGYFLEGMVLIVSPLLSLMQDQVQQMKMRGEKRVVALNSMQSPDERELALRNLSSYKFVFVSPEIIHTKWVIQHLKNVNISLFVVDEAHCISQWGHDFRPDYSRLGEMKKRLGNPTCLALTATATNDVLKDIATSLSLQNPSYHIYSMNRKNVAIVVESFHHHEEKMDRLYELMSTLEGPGIVYCASRAWTEKLSSFLKFKGFKNVAYYHGGMNKEDRMLIQQQFVYDELTYMIATNAFGMGINKPNIRFVIHFHIPSQIEAYVQEIGRAGRDGKPSIAITLWEKGDEEIQKTLIESEFPPPSVIQNVVEFICNKEDKQYTLTEEEWIKLGLTETQWRLIQHLLDQVHEMNEKDLVTFLSQKMKERMMFKHEKLEQLLIWLNEKECRRRSLLQYFSESLTDDNKPCCDLCGVDVHSFKQKEHVNEKQKMVPWLKELKRMFRQSE</sequence>
<evidence type="ECO:0000256" key="3">
    <source>
        <dbReference type="ARBA" id="ARBA00022806"/>
    </source>
</evidence>
<dbReference type="Pfam" id="PF00270">
    <property type="entry name" value="DEAD"/>
    <property type="match status" value="1"/>
</dbReference>
<evidence type="ECO:0000259" key="9">
    <source>
        <dbReference type="PROSITE" id="PS51192"/>
    </source>
</evidence>
<organism evidence="11 12">
    <name type="scientific">Aeribacillus alveayuensis</name>
    <dbReference type="NCBI Taxonomy" id="279215"/>
    <lineage>
        <taxon>Bacteria</taxon>
        <taxon>Bacillati</taxon>
        <taxon>Bacillota</taxon>
        <taxon>Bacilli</taxon>
        <taxon>Bacillales</taxon>
        <taxon>Bacillaceae</taxon>
        <taxon>Aeribacillus</taxon>
    </lineage>
</organism>
<dbReference type="RefSeq" id="WP_044749040.1">
    <property type="nucleotide sequence ID" value="NZ_JAUSTR010000001.1"/>
</dbReference>
<dbReference type="PROSITE" id="PS50206">
    <property type="entry name" value="RHODANESE_3"/>
    <property type="match status" value="1"/>
</dbReference>
<keyword evidence="5" id="KW-0238">DNA-binding</keyword>
<feature type="domain" description="Helicase ATP-binding" evidence="9">
    <location>
        <begin position="25"/>
        <end position="192"/>
    </location>
</feature>
<dbReference type="PANTHER" id="PTHR13710">
    <property type="entry name" value="DNA HELICASE RECQ FAMILY MEMBER"/>
    <property type="match status" value="1"/>
</dbReference>
<reference evidence="11 12" key="1">
    <citation type="submission" date="2023-07" db="EMBL/GenBank/DDBJ databases">
        <title>Genomic Encyclopedia of Type Strains, Phase IV (KMG-IV): sequencing the most valuable type-strain genomes for metagenomic binning, comparative biology and taxonomic classification.</title>
        <authorList>
            <person name="Goeker M."/>
        </authorList>
    </citation>
    <scope>NUCLEOTIDE SEQUENCE [LARGE SCALE GENOMIC DNA]</scope>
    <source>
        <strain evidence="11 12">DSM 19092</strain>
    </source>
</reference>
<dbReference type="Gene3D" id="3.40.50.300">
    <property type="entry name" value="P-loop containing nucleotide triphosphate hydrolases"/>
    <property type="match status" value="2"/>
</dbReference>
<comment type="caution">
    <text evidence="11">The sequence shown here is derived from an EMBL/GenBank/DDBJ whole genome shotgun (WGS) entry which is preliminary data.</text>
</comment>
<evidence type="ECO:0000259" key="10">
    <source>
        <dbReference type="PROSITE" id="PS51194"/>
    </source>
</evidence>
<evidence type="ECO:0000256" key="7">
    <source>
        <dbReference type="ARBA" id="ARBA00044550"/>
    </source>
</evidence>
<keyword evidence="1" id="KW-0547">Nucleotide-binding</keyword>
<dbReference type="InterPro" id="IPR011545">
    <property type="entry name" value="DEAD/DEAH_box_helicase_dom"/>
</dbReference>
<evidence type="ECO:0000259" key="8">
    <source>
        <dbReference type="PROSITE" id="PS50206"/>
    </source>
</evidence>
<dbReference type="NCBIfam" id="TIGR00614">
    <property type="entry name" value="recQ_fam"/>
    <property type="match status" value="1"/>
</dbReference>
<dbReference type="InterPro" id="IPR032284">
    <property type="entry name" value="RecQ_Zn-bd"/>
</dbReference>